<reference evidence="8 9" key="1">
    <citation type="journal article" date="2011" name="J. Bacteriol.">
        <title>Complete genome sequence of the hemotrophic Mycoplasma suis strain KI3806.</title>
        <authorList>
            <person name="Oehlerking J."/>
            <person name="Kube M."/>
            <person name="Felder K.M."/>
            <person name="Matter D."/>
            <person name="Wittenbrink M.M."/>
            <person name="Schwarzenbach S."/>
            <person name="Kramer M.M."/>
            <person name="Hoelzle K."/>
            <person name="Hoelzle L.E."/>
        </authorList>
    </citation>
    <scope>NUCLEOTIDE SEQUENCE [LARGE SCALE GENOMIC DNA]</scope>
    <source>
        <strain evidence="9">KI_3806</strain>
    </source>
</reference>
<dbReference type="HOGENOM" id="CLU_1873161_0_0_14"/>
<evidence type="ECO:0000256" key="5">
    <source>
        <dbReference type="ARBA" id="ARBA00022741"/>
    </source>
</evidence>
<protein>
    <submittedName>
        <fullName evidence="8">Probable nicotinate-nucleotide adenylyltransferase (NadD)</fullName>
        <ecNumber evidence="8">2.7.7.18</ecNumber>
    </submittedName>
</protein>
<keyword evidence="4 8" id="KW-0548">Nucleotidyltransferase</keyword>
<keyword evidence="3 8" id="KW-0808">Transferase</keyword>
<dbReference type="Gene3D" id="3.40.50.620">
    <property type="entry name" value="HUPs"/>
    <property type="match status" value="1"/>
</dbReference>
<dbReference type="Proteomes" id="UP000008645">
    <property type="component" value="Chromosome"/>
</dbReference>
<dbReference type="InterPro" id="IPR005248">
    <property type="entry name" value="NadD/NMNAT"/>
</dbReference>
<dbReference type="PANTHER" id="PTHR39321:SF3">
    <property type="entry name" value="PHOSPHOPANTETHEINE ADENYLYLTRANSFERASE"/>
    <property type="match status" value="1"/>
</dbReference>
<accession>F0V3H0</accession>
<evidence type="ECO:0000256" key="2">
    <source>
        <dbReference type="ARBA" id="ARBA00022642"/>
    </source>
</evidence>
<dbReference type="SUPFAM" id="SSF52374">
    <property type="entry name" value="Nucleotidylyl transferase"/>
    <property type="match status" value="1"/>
</dbReference>
<dbReference type="AlphaFoldDB" id="F0V3H0"/>
<evidence type="ECO:0000313" key="8">
    <source>
        <dbReference type="EMBL" id="CBZ40392.1"/>
    </source>
</evidence>
<keyword evidence="5" id="KW-0547">Nucleotide-binding</keyword>
<dbReference type="GO" id="GO:0005524">
    <property type="term" value="F:ATP binding"/>
    <property type="evidence" value="ECO:0007669"/>
    <property type="project" value="UniProtKB-KW"/>
</dbReference>
<sequence>MIHLSFPKKKTIVSSFELNLQQAVESIITVKHFKNLFSSSDLYFLFGEDHCPTLHTWENIRELFSLASPVMFKRNKPFSLEKTLSYFEKLEISNVQILNNCYVPFSSSQFRTFGKKKFLHKNVQKYIKSKKLYLHT</sequence>
<organism evidence="8 9">
    <name type="scientific">Mycoplasma suis (strain KI_3806)</name>
    <dbReference type="NCBI Taxonomy" id="708248"/>
    <lineage>
        <taxon>Bacteria</taxon>
        <taxon>Bacillati</taxon>
        <taxon>Mycoplasmatota</taxon>
        <taxon>Mollicutes</taxon>
        <taxon>Mycoplasmataceae</taxon>
        <taxon>Mycoplasma</taxon>
    </lineage>
</organism>
<comment type="pathway">
    <text evidence="1">Cofactor biosynthesis; NAD(+) biosynthesis.</text>
</comment>
<evidence type="ECO:0000256" key="1">
    <source>
        <dbReference type="ARBA" id="ARBA00004790"/>
    </source>
</evidence>
<name>F0V3H0_MYCS3</name>
<keyword evidence="6" id="KW-0067">ATP-binding</keyword>
<gene>
    <name evidence="8" type="primary">nadD</name>
    <name evidence="8" type="ORF">MSUIS_02990</name>
</gene>
<dbReference type="GO" id="GO:0009435">
    <property type="term" value="P:NAD+ biosynthetic process"/>
    <property type="evidence" value="ECO:0007669"/>
    <property type="project" value="InterPro"/>
</dbReference>
<evidence type="ECO:0000256" key="7">
    <source>
        <dbReference type="ARBA" id="ARBA00023027"/>
    </source>
</evidence>
<evidence type="ECO:0000313" key="9">
    <source>
        <dbReference type="Proteomes" id="UP000008645"/>
    </source>
</evidence>
<keyword evidence="2" id="KW-0662">Pyridine nucleotide biosynthesis</keyword>
<dbReference type="KEGG" id="msk:MSUIS_02990"/>
<proteinExistence type="predicted"/>
<dbReference type="GO" id="GO:0004515">
    <property type="term" value="F:nicotinate-nucleotide adenylyltransferase activity"/>
    <property type="evidence" value="ECO:0007669"/>
    <property type="project" value="UniProtKB-EC"/>
</dbReference>
<dbReference type="InterPro" id="IPR014729">
    <property type="entry name" value="Rossmann-like_a/b/a_fold"/>
</dbReference>
<keyword evidence="7" id="KW-0520">NAD</keyword>
<evidence type="ECO:0000256" key="4">
    <source>
        <dbReference type="ARBA" id="ARBA00022695"/>
    </source>
</evidence>
<evidence type="ECO:0000256" key="6">
    <source>
        <dbReference type="ARBA" id="ARBA00022840"/>
    </source>
</evidence>
<dbReference type="EC" id="2.7.7.18" evidence="8"/>
<evidence type="ECO:0000256" key="3">
    <source>
        <dbReference type="ARBA" id="ARBA00022679"/>
    </source>
</evidence>
<dbReference type="EMBL" id="FQ790233">
    <property type="protein sequence ID" value="CBZ40392.1"/>
    <property type="molecule type" value="Genomic_DNA"/>
</dbReference>
<dbReference type="PANTHER" id="PTHR39321">
    <property type="entry name" value="NICOTINATE-NUCLEOTIDE ADENYLYLTRANSFERASE-RELATED"/>
    <property type="match status" value="1"/>
</dbReference>